<dbReference type="AlphaFoldDB" id="A0A0M2NBH9"/>
<evidence type="ECO:0000313" key="2">
    <source>
        <dbReference type="Proteomes" id="UP000034076"/>
    </source>
</evidence>
<evidence type="ECO:0008006" key="3">
    <source>
        <dbReference type="Google" id="ProtNLM"/>
    </source>
</evidence>
<protein>
    <recommendedName>
        <fullName evidence="3">Polymer-forming cytoskeletal protein</fullName>
    </recommendedName>
</protein>
<comment type="caution">
    <text evidence="1">The sequence shown here is derived from an EMBL/GenBank/DDBJ whole genome shotgun (WGS) entry which is preliminary data.</text>
</comment>
<evidence type="ECO:0000313" key="1">
    <source>
        <dbReference type="EMBL" id="KKI49849.1"/>
    </source>
</evidence>
<reference evidence="1 2" key="1">
    <citation type="submission" date="2015-04" db="EMBL/GenBank/DDBJ databases">
        <title>Draft genome sequence of bacteremic isolate Catabacter hongkongensis type strain HKU16T.</title>
        <authorList>
            <person name="Lau S.K."/>
            <person name="Teng J.L."/>
            <person name="Huang Y."/>
            <person name="Curreem S.O."/>
            <person name="Tsui S.K."/>
            <person name="Woo P.C."/>
        </authorList>
    </citation>
    <scope>NUCLEOTIDE SEQUENCE [LARGE SCALE GENOMIC DNA]</scope>
    <source>
        <strain evidence="1 2">HKU16</strain>
    </source>
</reference>
<keyword evidence="2" id="KW-1185">Reference proteome</keyword>
<sequence>MNDFFLNGVGTMTGGVFDEIKIDGSGKCTGDLKARHISVDGSFQCMGSVETEFLDCDGAAEFESYVKATRIDVDGMMKVKNGTRIEAEEILCDGLIRIEGEISADRIKAHGCISANEIVGDHIVIKSHVSKFLRLFTKDLSTVQLIEATTIELRGVTAGTVNGQDVRIGPYCRIGNLDCNGTLYVDPKAEVKNITGNYTQVSE</sequence>
<organism evidence="1 2">
    <name type="scientific">Christensenella hongkongensis</name>
    <dbReference type="NCBI Taxonomy" id="270498"/>
    <lineage>
        <taxon>Bacteria</taxon>
        <taxon>Bacillati</taxon>
        <taxon>Bacillota</taxon>
        <taxon>Clostridia</taxon>
        <taxon>Christensenellales</taxon>
        <taxon>Christensenellaceae</taxon>
        <taxon>Christensenella</taxon>
    </lineage>
</organism>
<dbReference type="STRING" id="270498.CHK_2657"/>
<name>A0A0M2NBH9_9FIRM</name>
<dbReference type="OrthoDB" id="1730007at2"/>
<gene>
    <name evidence="1" type="ORF">CHK_2657</name>
</gene>
<proteinExistence type="predicted"/>
<dbReference type="Proteomes" id="UP000034076">
    <property type="component" value="Unassembled WGS sequence"/>
</dbReference>
<accession>A0A0M2NBH9</accession>
<dbReference type="RefSeq" id="WP_046444462.1">
    <property type="nucleotide sequence ID" value="NZ_LAYJ01000116.1"/>
</dbReference>
<dbReference type="EMBL" id="LAYJ01000116">
    <property type="protein sequence ID" value="KKI49849.1"/>
    <property type="molecule type" value="Genomic_DNA"/>
</dbReference>